<dbReference type="Pfam" id="PF13585">
    <property type="entry name" value="CHU_C"/>
    <property type="match status" value="1"/>
</dbReference>
<evidence type="ECO:0008006" key="3">
    <source>
        <dbReference type="Google" id="ProtNLM"/>
    </source>
</evidence>
<reference evidence="1 2" key="1">
    <citation type="submission" date="2019-07" db="EMBL/GenBank/DDBJ databases">
        <title>Hymenobacter sp. straun FUR1 Genome sequencing and assembly.</title>
        <authorList>
            <person name="Chhetri G."/>
        </authorList>
    </citation>
    <scope>NUCLEOTIDE SEQUENCE [LARGE SCALE GENOMIC DNA]</scope>
    <source>
        <strain evidence="1 2">Fur1</strain>
    </source>
</reference>
<organism evidence="1 2">
    <name type="scientific">Hymenobacter setariae</name>
    <dbReference type="NCBI Taxonomy" id="2594794"/>
    <lineage>
        <taxon>Bacteria</taxon>
        <taxon>Pseudomonadati</taxon>
        <taxon>Bacteroidota</taxon>
        <taxon>Cytophagia</taxon>
        <taxon>Cytophagales</taxon>
        <taxon>Hymenobacteraceae</taxon>
        <taxon>Hymenobacter</taxon>
    </lineage>
</organism>
<evidence type="ECO:0000313" key="1">
    <source>
        <dbReference type="EMBL" id="TVT38234.1"/>
    </source>
</evidence>
<protein>
    <recommendedName>
        <fullName evidence="3">Gliding motility-associated C-terminal domain-containing protein</fullName>
    </recommendedName>
</protein>
<comment type="caution">
    <text evidence="1">The sequence shown here is derived from an EMBL/GenBank/DDBJ whole genome shotgun (WGS) entry which is preliminary data.</text>
</comment>
<proteinExistence type="predicted"/>
<dbReference type="AlphaFoldDB" id="A0A558BNZ8"/>
<dbReference type="OrthoDB" id="1123245at2"/>
<dbReference type="InterPro" id="IPR013783">
    <property type="entry name" value="Ig-like_fold"/>
</dbReference>
<dbReference type="Proteomes" id="UP000317624">
    <property type="component" value="Unassembled WGS sequence"/>
</dbReference>
<name>A0A558BNZ8_9BACT</name>
<accession>A0A558BNZ8</accession>
<sequence length="987" mass="106989">MLPFSSIQRVNQYHLWLWVMLLAGLVGMLPRAAHASHLRAGDIQAKVDTTPTRNPNRIFFKLTLYRDSNPGNALQDEATLFFGDGKRSDPVRKTSEVTVGPQTTRIIFYFEHTYPGSGSYTASFIEANRPRGVINMTASDTQTFYLSTVITVDPGLGANQLPVLRAPAIDRAAAGQVFLHNPAAYDADGDSLAFRRMYSQRSLTYTNVSALPPTYNPDHVICAGFQYPNNQAYGVGTQRPVQVSYKDNNGVELAQIGDTAIFQMNARTGQIVWNAPLRTGTYNVAFIVEEWRKNPLGAYIKRGEVLRDMQIIVSATTNLRPTITIPQDTCVVAGTVLSKSVTAVDGSGPNSPATAVQLAAYGGPLPPATFTQSTQGPPRAVGRFTWATQCENIANQPYIVVFKAQDTPPTAPTDPPLIDEKAWRVTVVGPAPTNLQARPLAGERVLLTWNNYPCLTSSQPGVLPTIQIYRRENCYPFTPSACETGLPAAAGYTRIASIPANLTAYTDDNGGAGLPRGRTYSYRIYVTFPLPAGGASLASNEACLTLSGRSAQITNVDVLTTAATNGQIAIKWTQPRANSGSFNAPLGYRLSRSATGAAPFTLVTTKTSLADTTYVDSDPALNTQDVQYTYQLVFFSAAAPQPGSAETTETSPLASSVRLRLVPDGNAGLNTLTWTYQVPWDNSSKPTLIFRRTGSANTGPYTQVATLTPGAGATSATYIDRGLTKGETYCYYVQTNGQYATPTNSLGQPLLTNLLNRSQQQCAVLIPTPCTPVLTIAPPNCDSLADVNQTSSTFDFINQRYQNRLRWTLGSTPAGCSSDVAYFRIFFRPTAEGVFTLIDSTTQYTYLHQVPLNTAGNTGGAGCYVVQAVTAAKVRSALSNVACQDNCVFFLLPNIFTPNGDDINEKFRPKTASPIARTHIQVFNRWGRKVYESDKDPYINWDGGGPLGETGANGKVSNGLYYYLAEVEFADFAGTKRTYKGWVEVAR</sequence>
<dbReference type="EMBL" id="VMRJ01000005">
    <property type="protein sequence ID" value="TVT38234.1"/>
    <property type="molecule type" value="Genomic_DNA"/>
</dbReference>
<dbReference type="Gene3D" id="2.60.40.10">
    <property type="entry name" value="Immunoglobulins"/>
    <property type="match status" value="3"/>
</dbReference>
<gene>
    <name evidence="1" type="ORF">FNT36_18715</name>
</gene>
<evidence type="ECO:0000313" key="2">
    <source>
        <dbReference type="Proteomes" id="UP000317624"/>
    </source>
</evidence>
<keyword evidence="2" id="KW-1185">Reference proteome</keyword>